<evidence type="ECO:0000313" key="2">
    <source>
        <dbReference type="EMBL" id="SCV06084.1"/>
    </source>
</evidence>
<keyword evidence="1" id="KW-0472">Membrane</keyword>
<name>A0A1G4KNE6_9SACH</name>
<gene>
    <name evidence="2" type="ORF">LANO_0H21748G</name>
</gene>
<accession>A0A1G4KNE6</accession>
<protein>
    <submittedName>
        <fullName evidence="2">LANO_0H21748g1_1</fullName>
    </submittedName>
</protein>
<reference evidence="3" key="1">
    <citation type="submission" date="2016-03" db="EMBL/GenBank/DDBJ databases">
        <authorList>
            <person name="Devillers Hugo."/>
        </authorList>
    </citation>
    <scope>NUCLEOTIDE SEQUENCE [LARGE SCALE GENOMIC DNA]</scope>
</reference>
<feature type="transmembrane region" description="Helical" evidence="1">
    <location>
        <begin position="14"/>
        <end position="32"/>
    </location>
</feature>
<dbReference type="AlphaFoldDB" id="A0A1G4KNE6"/>
<keyword evidence="1" id="KW-1133">Transmembrane helix</keyword>
<evidence type="ECO:0000313" key="3">
    <source>
        <dbReference type="Proteomes" id="UP000189911"/>
    </source>
</evidence>
<organism evidence="2 3">
    <name type="scientific">Lachancea nothofagi CBS 11611</name>
    <dbReference type="NCBI Taxonomy" id="1266666"/>
    <lineage>
        <taxon>Eukaryota</taxon>
        <taxon>Fungi</taxon>
        <taxon>Dikarya</taxon>
        <taxon>Ascomycota</taxon>
        <taxon>Saccharomycotina</taxon>
        <taxon>Saccharomycetes</taxon>
        <taxon>Saccharomycetales</taxon>
        <taxon>Saccharomycetaceae</taxon>
        <taxon>Lachancea</taxon>
    </lineage>
</organism>
<dbReference type="EMBL" id="LT598447">
    <property type="protein sequence ID" value="SCV06084.1"/>
    <property type="molecule type" value="Genomic_DNA"/>
</dbReference>
<keyword evidence="1" id="KW-0812">Transmembrane</keyword>
<keyword evidence="3" id="KW-1185">Reference proteome</keyword>
<proteinExistence type="predicted"/>
<sequence>MATANPFRNVGRNGIYLVGGLIVSIFVSKKLINSNKKTQFNRMQEQATSKEDYYKNSAHVKPGFPLPAGELQDTRKSEFEGSGLSYLSRKGGDKLGFMDRKSGGA</sequence>
<dbReference type="OrthoDB" id="3999982at2759"/>
<dbReference type="Proteomes" id="UP000189911">
    <property type="component" value="Chromosome H"/>
</dbReference>
<evidence type="ECO:0000256" key="1">
    <source>
        <dbReference type="SAM" id="Phobius"/>
    </source>
</evidence>